<proteinExistence type="predicted"/>
<keyword evidence="4" id="KW-1185">Reference proteome</keyword>
<keyword evidence="3" id="KW-0378">Hydrolase</keyword>
<dbReference type="InterPro" id="IPR050361">
    <property type="entry name" value="MPP/UQCRC_Complex"/>
</dbReference>
<evidence type="ECO:0000313" key="5">
    <source>
        <dbReference type="Proteomes" id="UP000051751"/>
    </source>
</evidence>
<accession>A0A0R2FUM1</accession>
<comment type="caution">
    <text evidence="3">The sequence shown here is derived from an EMBL/GenBank/DDBJ whole genome shotgun (WGS) entry which is preliminary data.</text>
</comment>
<dbReference type="GO" id="GO:0046872">
    <property type="term" value="F:metal ion binding"/>
    <property type="evidence" value="ECO:0007669"/>
    <property type="project" value="InterPro"/>
</dbReference>
<organism evidence="3 4">
    <name type="scientific">Lactobacillus selangorensis</name>
    <dbReference type="NCBI Taxonomy" id="81857"/>
    <lineage>
        <taxon>Bacteria</taxon>
        <taxon>Bacillati</taxon>
        <taxon>Bacillota</taxon>
        <taxon>Bacilli</taxon>
        <taxon>Lactobacillales</taxon>
        <taxon>Lactobacillaceae</taxon>
        <taxon>Lactobacillus</taxon>
    </lineage>
</organism>
<evidence type="ECO:0000259" key="1">
    <source>
        <dbReference type="Pfam" id="PF05193"/>
    </source>
</evidence>
<evidence type="ECO:0000313" key="4">
    <source>
        <dbReference type="Proteomes" id="UP000051645"/>
    </source>
</evidence>
<dbReference type="GO" id="GO:0006508">
    <property type="term" value="P:proteolysis"/>
    <property type="evidence" value="ECO:0007669"/>
    <property type="project" value="UniProtKB-KW"/>
</dbReference>
<evidence type="ECO:0000313" key="3">
    <source>
        <dbReference type="EMBL" id="KRN31960.1"/>
    </source>
</evidence>
<evidence type="ECO:0000313" key="2">
    <source>
        <dbReference type="EMBL" id="KRN28459.1"/>
    </source>
</evidence>
<dbReference type="PANTHER" id="PTHR11851:SF186">
    <property type="entry name" value="INACTIVE METALLOPROTEASE YMFF-RELATED"/>
    <property type="match status" value="1"/>
</dbReference>
<keyword evidence="3" id="KW-0482">Metalloprotease</keyword>
<dbReference type="GO" id="GO:0008237">
    <property type="term" value="F:metallopeptidase activity"/>
    <property type="evidence" value="ECO:0007669"/>
    <property type="project" value="UniProtKB-KW"/>
</dbReference>
<dbReference type="RefSeq" id="WP_057769415.1">
    <property type="nucleotide sequence ID" value="NZ_JQAT01000003.1"/>
</dbReference>
<dbReference type="AlphaFoldDB" id="A0A0R2FUM1"/>
<gene>
    <name evidence="2" type="ORF">IV38_GL001460</name>
    <name evidence="3" type="ORF">IV40_GL001247</name>
</gene>
<dbReference type="Proteomes" id="UP000051645">
    <property type="component" value="Unassembled WGS sequence"/>
</dbReference>
<dbReference type="InterPro" id="IPR007863">
    <property type="entry name" value="Peptidase_M16_C"/>
</dbReference>
<dbReference type="SUPFAM" id="SSF63411">
    <property type="entry name" value="LuxS/MPP-like metallohydrolase"/>
    <property type="match status" value="2"/>
</dbReference>
<dbReference type="EMBL" id="JQAZ01000003">
    <property type="protein sequence ID" value="KRN31960.1"/>
    <property type="molecule type" value="Genomic_DNA"/>
</dbReference>
<dbReference type="PATRIC" id="fig|81857.3.peg.1469"/>
<dbReference type="Gene3D" id="3.30.830.10">
    <property type="entry name" value="Metalloenzyme, LuxS/M16 peptidase-like"/>
    <property type="match status" value="2"/>
</dbReference>
<name>A0A0R2FUM1_9LACO</name>
<dbReference type="NCBIfam" id="NF047422">
    <property type="entry name" value="YfmF_fam"/>
    <property type="match status" value="1"/>
</dbReference>
<dbReference type="InterPro" id="IPR011249">
    <property type="entry name" value="Metalloenz_LuxS/M16"/>
</dbReference>
<dbReference type="STRING" id="81857.IV38_GL001460"/>
<sequence>MRKTLADGIYLNLIPTKQFKTIRVVIRFIAPLERATATQRSLLASILEANSADYPTQADLAAKLQEMYGASFNIGAFKEGNAHILSVELNLVNDRYLHGEPHLLKTGIDFLRRILFHPHALEGAFDATTFNRERDNMANYLRSIVDDKQSYAAIQLDKLYFDADSDQQVTGYGSLDDLAQIDPASLWDYYQHLLAHDRIEISVLGDIDEAEVVPDFAAFPLEARPLPDVKLFYQQPLVPDVQEQTKKQEIVQSKLDLAYQIEDYFYGPHYYELLVTNGMFGGNPLSLLFANVREKASLAYYASSNIDAFRGLMTVQCGIDAQNKEQVLAIIKDQLHDLQTGHFAAALLQQTQADLINHYNSALDSPRYLTSQAFYKTLVPEAVIDAHTFEKGILQVTAQQVQERAQTIRLQAIYFLEGEAN</sequence>
<protein>
    <submittedName>
        <fullName evidence="3">Metalloprotease</fullName>
    </submittedName>
</protein>
<keyword evidence="3" id="KW-0645">Protease</keyword>
<dbReference type="PANTHER" id="PTHR11851">
    <property type="entry name" value="METALLOPROTEASE"/>
    <property type="match status" value="1"/>
</dbReference>
<dbReference type="Proteomes" id="UP000051751">
    <property type="component" value="Unassembled WGS sequence"/>
</dbReference>
<dbReference type="EMBL" id="JQAT01000003">
    <property type="protein sequence ID" value="KRN28459.1"/>
    <property type="molecule type" value="Genomic_DNA"/>
</dbReference>
<dbReference type="Pfam" id="PF05193">
    <property type="entry name" value="Peptidase_M16_C"/>
    <property type="match status" value="1"/>
</dbReference>
<feature type="domain" description="Peptidase M16 C-terminal" evidence="1">
    <location>
        <begin position="181"/>
        <end position="353"/>
    </location>
</feature>
<reference evidence="4 5" key="1">
    <citation type="journal article" date="2015" name="Genome Announc.">
        <title>Expanding the biotechnology potential of lactobacilli through comparative genomics of 213 strains and associated genera.</title>
        <authorList>
            <person name="Sun Z."/>
            <person name="Harris H.M."/>
            <person name="McCann A."/>
            <person name="Guo C."/>
            <person name="Argimon S."/>
            <person name="Zhang W."/>
            <person name="Yang X."/>
            <person name="Jeffery I.B."/>
            <person name="Cooney J.C."/>
            <person name="Kagawa T.F."/>
            <person name="Liu W."/>
            <person name="Song Y."/>
            <person name="Salvetti E."/>
            <person name="Wrobel A."/>
            <person name="Rasinkangas P."/>
            <person name="Parkhill J."/>
            <person name="Rea M.C."/>
            <person name="O'Sullivan O."/>
            <person name="Ritari J."/>
            <person name="Douillard F.P."/>
            <person name="Paul Ross R."/>
            <person name="Yang R."/>
            <person name="Briner A.E."/>
            <person name="Felis G.E."/>
            <person name="de Vos W.M."/>
            <person name="Barrangou R."/>
            <person name="Klaenhammer T.R."/>
            <person name="Caufield P.W."/>
            <person name="Cui Y."/>
            <person name="Zhang H."/>
            <person name="O'Toole P.W."/>
        </authorList>
    </citation>
    <scope>NUCLEOTIDE SEQUENCE [LARGE SCALE GENOMIC DNA]</scope>
    <source>
        <strain evidence="2 5">ATCC BAA-66</strain>
        <strain evidence="3 4">DSM 13344</strain>
    </source>
</reference>